<accession>A0A9W6YYR2</accession>
<feature type="transmembrane region" description="Helical" evidence="1">
    <location>
        <begin position="12"/>
        <end position="32"/>
    </location>
</feature>
<dbReference type="EMBL" id="BSXU01005615">
    <property type="protein sequence ID" value="GMG55011.1"/>
    <property type="molecule type" value="Genomic_DNA"/>
</dbReference>
<keyword evidence="1" id="KW-1133">Transmembrane helix</keyword>
<protein>
    <submittedName>
        <fullName evidence="2">Unnamed protein product</fullName>
    </submittedName>
</protein>
<dbReference type="Proteomes" id="UP001165063">
    <property type="component" value="Unassembled WGS sequence"/>
</dbReference>
<evidence type="ECO:0000256" key="1">
    <source>
        <dbReference type="SAM" id="Phobius"/>
    </source>
</evidence>
<comment type="caution">
    <text evidence="2">The sequence shown here is derived from an EMBL/GenBank/DDBJ whole genome shotgun (WGS) entry which is preliminary data.</text>
</comment>
<keyword evidence="3" id="KW-1185">Reference proteome</keyword>
<evidence type="ECO:0000313" key="2">
    <source>
        <dbReference type="EMBL" id="GMG55011.1"/>
    </source>
</evidence>
<sequence>MYLLPGTTVPPYHVLSTVYLVYGVTVSSLNILKRFPHTHKLQVTSYKLHGTAQHITYMCVLKNIRNRKIEDIDGVEKLRLMIELWWIRSPDSDCKWVATCTRL</sequence>
<dbReference type="AlphaFoldDB" id="A0A9W6YYR2"/>
<organism evidence="2 3">
    <name type="scientific">Ambrosiozyma monospora</name>
    <name type="common">Yeast</name>
    <name type="synonym">Endomycopsis monosporus</name>
    <dbReference type="NCBI Taxonomy" id="43982"/>
    <lineage>
        <taxon>Eukaryota</taxon>
        <taxon>Fungi</taxon>
        <taxon>Dikarya</taxon>
        <taxon>Ascomycota</taxon>
        <taxon>Saccharomycotina</taxon>
        <taxon>Pichiomycetes</taxon>
        <taxon>Pichiales</taxon>
        <taxon>Pichiaceae</taxon>
        <taxon>Ambrosiozyma</taxon>
    </lineage>
</organism>
<reference evidence="2" key="1">
    <citation type="submission" date="2023-04" db="EMBL/GenBank/DDBJ databases">
        <title>Ambrosiozyma monospora NBRC 1965.</title>
        <authorList>
            <person name="Ichikawa N."/>
            <person name="Sato H."/>
            <person name="Tonouchi N."/>
        </authorList>
    </citation>
    <scope>NUCLEOTIDE SEQUENCE</scope>
    <source>
        <strain evidence="2">NBRC 1965</strain>
    </source>
</reference>
<name>A0A9W6YYR2_AMBMO</name>
<keyword evidence="1" id="KW-0472">Membrane</keyword>
<gene>
    <name evidence="2" type="ORF">Amon01_000750300</name>
</gene>
<evidence type="ECO:0000313" key="3">
    <source>
        <dbReference type="Proteomes" id="UP001165063"/>
    </source>
</evidence>
<keyword evidence="1" id="KW-0812">Transmembrane</keyword>
<proteinExistence type="predicted"/>